<dbReference type="GO" id="GO:0071555">
    <property type="term" value="P:cell wall organization"/>
    <property type="evidence" value="ECO:0007669"/>
    <property type="project" value="UniProtKB-KW"/>
</dbReference>
<comment type="caution">
    <text evidence="9">The sequence shown here is derived from an EMBL/GenBank/DDBJ whole genome shotgun (WGS) entry which is preliminary data.</text>
</comment>
<evidence type="ECO:0000259" key="7">
    <source>
        <dbReference type="PROSITE" id="PS50842"/>
    </source>
</evidence>
<comment type="function">
    <text evidence="6">Causes loosening and extension of plant cell walls by disrupting non-covalent bonding between cellulose microfibrils and matrix glucans. No enzymatic activity has been found.</text>
</comment>
<dbReference type="AlphaFoldDB" id="A0ABD1YKH8"/>
<feature type="chain" id="PRO_5044528478" description="Expansin" evidence="6">
    <location>
        <begin position="31"/>
        <end position="248"/>
    </location>
</feature>
<feature type="signal peptide" evidence="6">
    <location>
        <begin position="1"/>
        <end position="30"/>
    </location>
</feature>
<evidence type="ECO:0000313" key="10">
    <source>
        <dbReference type="Proteomes" id="UP001605036"/>
    </source>
</evidence>
<dbReference type="Pfam" id="PF01357">
    <property type="entry name" value="Expansin_C"/>
    <property type="match status" value="1"/>
</dbReference>
<dbReference type="SMART" id="SM00837">
    <property type="entry name" value="DPBB_1"/>
    <property type="match status" value="1"/>
</dbReference>
<organism evidence="9 10">
    <name type="scientific">Riccia fluitans</name>
    <dbReference type="NCBI Taxonomy" id="41844"/>
    <lineage>
        <taxon>Eukaryota</taxon>
        <taxon>Viridiplantae</taxon>
        <taxon>Streptophyta</taxon>
        <taxon>Embryophyta</taxon>
        <taxon>Marchantiophyta</taxon>
        <taxon>Marchantiopsida</taxon>
        <taxon>Marchantiidae</taxon>
        <taxon>Marchantiales</taxon>
        <taxon>Ricciaceae</taxon>
        <taxon>Riccia</taxon>
    </lineage>
</organism>
<dbReference type="PRINTS" id="PR01226">
    <property type="entry name" value="EXPANSIN"/>
</dbReference>
<dbReference type="GO" id="GO:0016020">
    <property type="term" value="C:membrane"/>
    <property type="evidence" value="ECO:0007669"/>
    <property type="project" value="UniProtKB-SubCell"/>
</dbReference>
<evidence type="ECO:0000256" key="5">
    <source>
        <dbReference type="ARBA" id="ARBA00023136"/>
    </source>
</evidence>
<evidence type="ECO:0000313" key="9">
    <source>
        <dbReference type="EMBL" id="KAL2631131.1"/>
    </source>
</evidence>
<evidence type="ECO:0000259" key="8">
    <source>
        <dbReference type="PROSITE" id="PS50843"/>
    </source>
</evidence>
<dbReference type="InterPro" id="IPR007117">
    <property type="entry name" value="Expansin_CBD"/>
</dbReference>
<sequence>MDLEMKSFPKGAAFLLFVLALQLSATEASALPDEGWKAAHATFYGGSDVQGTNGGACGYQNVFALGYGSMTTAISPQLYGDGNRCGACFEVRCTGARGCLYSSVIVTATNQGPQWSTEYPGPHFHLAQPAFNRIADITAGHVPIEYRRVNCVREGGIKFAIHGQRYSMQVLVYNVGGKGDVSGLAVKGQRSEWIQMIHLWGQIWSTQEILDGQSLCFRVTSSDGRSVTSCDVAPAMWHYGKTYEGSQF</sequence>
<dbReference type="PROSITE" id="PS50842">
    <property type="entry name" value="EXPANSIN_EG45"/>
    <property type="match status" value="1"/>
</dbReference>
<dbReference type="EMBL" id="JBHFFA010000004">
    <property type="protein sequence ID" value="KAL2631131.1"/>
    <property type="molecule type" value="Genomic_DNA"/>
</dbReference>
<dbReference type="Gene3D" id="2.40.40.10">
    <property type="entry name" value="RlpA-like domain"/>
    <property type="match status" value="1"/>
</dbReference>
<dbReference type="Gene3D" id="2.60.40.760">
    <property type="entry name" value="Expansin, cellulose-binding-like domain"/>
    <property type="match status" value="1"/>
</dbReference>
<name>A0ABD1YKH8_9MARC</name>
<keyword evidence="10" id="KW-1185">Reference proteome</keyword>
<keyword evidence="2 6" id="KW-0134">Cell wall</keyword>
<gene>
    <name evidence="9" type="ORF">R1flu_015817</name>
</gene>
<accession>A0ABD1YKH8</accession>
<keyword evidence="5" id="KW-0472">Membrane</keyword>
<comment type="subcellular location">
    <subcellularLocation>
        <location evidence="6">Secreted</location>
        <location evidence="6">Cell wall</location>
    </subcellularLocation>
    <subcellularLocation>
        <location evidence="6">Membrane</location>
        <topology evidence="6">Peripheral membrane protein</topology>
    </subcellularLocation>
</comment>
<dbReference type="PROSITE" id="PS50843">
    <property type="entry name" value="EXPANSIN_CBD"/>
    <property type="match status" value="1"/>
</dbReference>
<dbReference type="SUPFAM" id="SSF50685">
    <property type="entry name" value="Barwin-like endoglucanases"/>
    <property type="match status" value="1"/>
</dbReference>
<dbReference type="Proteomes" id="UP001605036">
    <property type="component" value="Unassembled WGS sequence"/>
</dbReference>
<comment type="similarity">
    <text evidence="1 6">Belongs to the expansin family. Expansin A subfamily.</text>
</comment>
<dbReference type="InterPro" id="IPR007112">
    <property type="entry name" value="Expansin/allergen_DPBB_dom"/>
</dbReference>
<dbReference type="InterPro" id="IPR036908">
    <property type="entry name" value="RlpA-like_sf"/>
</dbReference>
<reference evidence="9 10" key="1">
    <citation type="submission" date="2024-09" db="EMBL/GenBank/DDBJ databases">
        <title>Chromosome-scale assembly of Riccia fluitans.</title>
        <authorList>
            <person name="Paukszto L."/>
            <person name="Sawicki J."/>
            <person name="Karawczyk K."/>
            <person name="Piernik-Szablinska J."/>
            <person name="Szczecinska M."/>
            <person name="Mazdziarz M."/>
        </authorList>
    </citation>
    <scope>NUCLEOTIDE SEQUENCE [LARGE SCALE GENOMIC DNA]</scope>
    <source>
        <strain evidence="9">Rf_01</strain>
        <tissue evidence="9">Aerial parts of the thallus</tissue>
    </source>
</reference>
<evidence type="ECO:0000256" key="4">
    <source>
        <dbReference type="ARBA" id="ARBA00022729"/>
    </source>
</evidence>
<keyword evidence="4 6" id="KW-0732">Signal</keyword>
<dbReference type="PANTHER" id="PTHR31867">
    <property type="entry name" value="EXPANSIN-A15"/>
    <property type="match status" value="1"/>
</dbReference>
<evidence type="ECO:0000256" key="2">
    <source>
        <dbReference type="ARBA" id="ARBA00022512"/>
    </source>
</evidence>
<keyword evidence="3 6" id="KW-0964">Secreted</keyword>
<dbReference type="Pfam" id="PF03330">
    <property type="entry name" value="DPBB_1"/>
    <property type="match status" value="1"/>
</dbReference>
<dbReference type="SUPFAM" id="SSF49590">
    <property type="entry name" value="PHL pollen allergen"/>
    <property type="match status" value="1"/>
</dbReference>
<dbReference type="InterPro" id="IPR009009">
    <property type="entry name" value="RlpA-like_DPBB"/>
</dbReference>
<evidence type="ECO:0000256" key="3">
    <source>
        <dbReference type="ARBA" id="ARBA00022525"/>
    </source>
</evidence>
<keyword evidence="6" id="KW-0961">Cell wall biogenesis/degradation</keyword>
<dbReference type="InterPro" id="IPR036749">
    <property type="entry name" value="Expansin_CBD_sf"/>
</dbReference>
<feature type="domain" description="Expansin-like CBD" evidence="8">
    <location>
        <begin position="166"/>
        <end position="245"/>
    </location>
</feature>
<dbReference type="InterPro" id="IPR007118">
    <property type="entry name" value="Expan_Lol_pI"/>
</dbReference>
<feature type="domain" description="Expansin-like EG45" evidence="7">
    <location>
        <begin position="54"/>
        <end position="156"/>
    </location>
</feature>
<protein>
    <recommendedName>
        <fullName evidence="6">Expansin</fullName>
    </recommendedName>
</protein>
<dbReference type="InterPro" id="IPR002963">
    <property type="entry name" value="Expansin"/>
</dbReference>
<dbReference type="PRINTS" id="PR01225">
    <property type="entry name" value="EXPANSNFAMLY"/>
</dbReference>
<proteinExistence type="inferred from homology"/>
<evidence type="ECO:0000256" key="6">
    <source>
        <dbReference type="RuleBase" id="RU365023"/>
    </source>
</evidence>
<evidence type="ECO:0000256" key="1">
    <source>
        <dbReference type="ARBA" id="ARBA00005392"/>
    </source>
</evidence>